<dbReference type="GO" id="GO:0009307">
    <property type="term" value="P:DNA restriction-modification system"/>
    <property type="evidence" value="ECO:0007669"/>
    <property type="project" value="InterPro"/>
</dbReference>
<sequence>MKRTSVKFKMAEKSLFAMLLRSPWWVSFVVVGVIVLAAGALLPREYFVVGALAGFPIFVVGCIAAWKQLRAPSPAHLSGMLDTAARMPWRDFASALVAAWTRAGYTVERLPGNGAADFCLAKNGSTTLASARRWKAVTHGVEPLRELRAAMDQRGAPTGLYVLAQGGLSDNARLYARDNGITIVQDAALAALLLAKA</sequence>
<dbReference type="RefSeq" id="WP_244273596.1">
    <property type="nucleotide sequence ID" value="NZ_CAXIQM010000035.1"/>
</dbReference>
<protein>
    <submittedName>
        <fullName evidence="3">Restriction system protein</fullName>
    </submittedName>
</protein>
<evidence type="ECO:0000313" key="4">
    <source>
        <dbReference type="Proteomes" id="UP000199002"/>
    </source>
</evidence>
<organism evidence="3 4">
    <name type="scientific">Acidovorax soli</name>
    <dbReference type="NCBI Taxonomy" id="592050"/>
    <lineage>
        <taxon>Bacteria</taxon>
        <taxon>Pseudomonadati</taxon>
        <taxon>Pseudomonadota</taxon>
        <taxon>Betaproteobacteria</taxon>
        <taxon>Burkholderiales</taxon>
        <taxon>Comamonadaceae</taxon>
        <taxon>Acidovorax</taxon>
    </lineage>
</organism>
<name>A0A1H3W7M9_9BURK</name>
<proteinExistence type="predicted"/>
<dbReference type="AlphaFoldDB" id="A0A1H3W7M9"/>
<keyword evidence="1" id="KW-0472">Membrane</keyword>
<feature type="transmembrane region" description="Helical" evidence="1">
    <location>
        <begin position="21"/>
        <end position="40"/>
    </location>
</feature>
<dbReference type="EMBL" id="FNQJ01000002">
    <property type="protein sequence ID" value="SDZ82851.1"/>
    <property type="molecule type" value="Genomic_DNA"/>
</dbReference>
<dbReference type="GeneID" id="34233842"/>
<dbReference type="GO" id="GO:0003677">
    <property type="term" value="F:DNA binding"/>
    <property type="evidence" value="ECO:0007669"/>
    <property type="project" value="InterPro"/>
</dbReference>
<gene>
    <name evidence="3" type="ORF">SAMN05421875_102105</name>
</gene>
<reference evidence="4" key="1">
    <citation type="submission" date="2016-10" db="EMBL/GenBank/DDBJ databases">
        <authorList>
            <person name="Varghese N."/>
            <person name="Submissions S."/>
        </authorList>
    </citation>
    <scope>NUCLEOTIDE SEQUENCE [LARGE SCALE GENOMIC DNA]</scope>
    <source>
        <strain evidence="4">DSM 25157</strain>
    </source>
</reference>
<dbReference type="GO" id="GO:0004519">
    <property type="term" value="F:endonuclease activity"/>
    <property type="evidence" value="ECO:0007669"/>
    <property type="project" value="InterPro"/>
</dbReference>
<keyword evidence="4" id="KW-1185">Reference proteome</keyword>
<keyword evidence="1" id="KW-0812">Transmembrane</keyword>
<evidence type="ECO:0000313" key="3">
    <source>
        <dbReference type="EMBL" id="SDZ82851.1"/>
    </source>
</evidence>
<feature type="transmembrane region" description="Helical" evidence="1">
    <location>
        <begin position="46"/>
        <end position="66"/>
    </location>
</feature>
<dbReference type="Pfam" id="PF04471">
    <property type="entry name" value="Mrr_cat"/>
    <property type="match status" value="1"/>
</dbReference>
<evidence type="ECO:0000259" key="2">
    <source>
        <dbReference type="Pfam" id="PF04471"/>
    </source>
</evidence>
<dbReference type="InterPro" id="IPR007560">
    <property type="entry name" value="Restrct_endonuc_IV_Mrr"/>
</dbReference>
<accession>A0A1H3W7M9</accession>
<keyword evidence="1" id="KW-1133">Transmembrane helix</keyword>
<feature type="domain" description="Restriction endonuclease type IV Mrr" evidence="2">
    <location>
        <begin position="85"/>
        <end position="193"/>
    </location>
</feature>
<dbReference type="STRING" id="592050.SAMN05421875_102105"/>
<evidence type="ECO:0000256" key="1">
    <source>
        <dbReference type="SAM" id="Phobius"/>
    </source>
</evidence>
<dbReference type="Proteomes" id="UP000199002">
    <property type="component" value="Unassembled WGS sequence"/>
</dbReference>